<dbReference type="OrthoDB" id="6637938at2"/>
<dbReference type="Gene3D" id="1.25.40.10">
    <property type="entry name" value="Tetratricopeptide repeat domain"/>
    <property type="match status" value="1"/>
</dbReference>
<gene>
    <name evidence="2" type="ORF">FKM52_11300</name>
</gene>
<dbReference type="RefSeq" id="WP_141176283.1">
    <property type="nucleotide sequence ID" value="NZ_JBHUFX010000002.1"/>
</dbReference>
<dbReference type="EMBL" id="VHQI01000006">
    <property type="protein sequence ID" value="TPW41938.1"/>
    <property type="molecule type" value="Genomic_DNA"/>
</dbReference>
<evidence type="ECO:0000256" key="1">
    <source>
        <dbReference type="SAM" id="MobiDB-lite"/>
    </source>
</evidence>
<feature type="region of interest" description="Disordered" evidence="1">
    <location>
        <begin position="512"/>
        <end position="535"/>
    </location>
</feature>
<dbReference type="InterPro" id="IPR011990">
    <property type="entry name" value="TPR-like_helical_dom_sf"/>
</dbReference>
<evidence type="ECO:0008006" key="4">
    <source>
        <dbReference type="Google" id="ProtNLM"/>
    </source>
</evidence>
<evidence type="ECO:0000313" key="3">
    <source>
        <dbReference type="Proteomes" id="UP000319523"/>
    </source>
</evidence>
<organism evidence="2 3">
    <name type="scientific">Mixta tenebrionis</name>
    <dbReference type="NCBI Taxonomy" id="2562439"/>
    <lineage>
        <taxon>Bacteria</taxon>
        <taxon>Pseudomonadati</taxon>
        <taxon>Pseudomonadota</taxon>
        <taxon>Gammaproteobacteria</taxon>
        <taxon>Enterobacterales</taxon>
        <taxon>Erwiniaceae</taxon>
        <taxon>Mixta</taxon>
    </lineage>
</organism>
<dbReference type="Proteomes" id="UP000319523">
    <property type="component" value="Unassembled WGS sequence"/>
</dbReference>
<keyword evidence="3" id="KW-1185">Reference proteome</keyword>
<reference evidence="2 3" key="1">
    <citation type="submission" date="2019-06" db="EMBL/GenBank/DDBJ databases">
        <authorList>
            <person name="Yang Y."/>
        </authorList>
    </citation>
    <scope>NUCLEOTIDE SEQUENCE [LARGE SCALE GENOMIC DNA]</scope>
    <source>
        <strain evidence="2 3">BIT-26</strain>
    </source>
</reference>
<dbReference type="AlphaFoldDB" id="A0A506V8E6"/>
<proteinExistence type="predicted"/>
<protein>
    <recommendedName>
        <fullName evidence="4">Tetratricopeptide repeat protein</fullName>
    </recommendedName>
</protein>
<comment type="caution">
    <text evidence="2">The sequence shown here is derived from an EMBL/GenBank/DDBJ whole genome shotgun (WGS) entry which is preliminary data.</text>
</comment>
<sequence length="535" mass="61448">MATVERNPVERRMAILHRLWLEQSGRDARIFLWEVEDDAKSLIQAFTALQQQETEYDLPDLFITFRAPFDTLFGYSRALRHELLENYQHSKEALAEQQLATDWRYPPLAECDSVDGFMAALSSFAHYYQAQFRYLVVALSPDAVSLHSSWQQWIDLALQSSWPANLRFMLLHSHSNPCWRPLEKARPHDIQKLIPDLQQHTLITEVASQSTEDNETFLYRRYMTDSMVLLQRGTPQQVTERAQRALELAQQKGWPEQQVVMHSIIAGAWLKGQDIPRAVQSYRLAAERAVQIEQPAIKHQLITQSLFGEAGAWFTARRYEQAAEVYARAAAEAQRVPHPLYVIEGYRMAGFCYQRKGHTTLATKFYTEAIRAATQLPLAERKFSTLGITLHALLTMQDKARAEALEKKAQAYCNQLTDIQRKAEKEALALGKYPAPEKTARLQQRMEQAMEQAFLHCCEQRESLIRQASIPFQRIIFAGRELLAPNWSGIPDIAHPLDKEPAEWDAPLSFMTPEPKSTEQLLQTEMPASELKEVL</sequence>
<evidence type="ECO:0000313" key="2">
    <source>
        <dbReference type="EMBL" id="TPW41938.1"/>
    </source>
</evidence>
<dbReference type="SUPFAM" id="SSF48452">
    <property type="entry name" value="TPR-like"/>
    <property type="match status" value="1"/>
</dbReference>
<name>A0A506V8E6_9GAMM</name>
<accession>A0A506V8E6</accession>